<keyword evidence="3" id="KW-0808">Transferase</keyword>
<evidence type="ECO:0000259" key="5">
    <source>
        <dbReference type="Pfam" id="PF13439"/>
    </source>
</evidence>
<dbReference type="InParanoid" id="Q7NNF2"/>
<dbReference type="RefSeq" id="WP_011140462.1">
    <property type="nucleotide sequence ID" value="NC_005125.1"/>
</dbReference>
<dbReference type="AlphaFoldDB" id="Q7NNF2"/>
<feature type="domain" description="Glycosyl transferase family 1" evidence="4">
    <location>
        <begin position="213"/>
        <end position="353"/>
    </location>
</feature>
<dbReference type="CAZy" id="GT4">
    <property type="family name" value="Glycosyltransferase Family 4"/>
</dbReference>
<reference evidence="6 7" key="2">
    <citation type="journal article" date="2003" name="DNA Res.">
        <title>Complete genome structure of Gloeobacter violaceus PCC 7421, a cyanobacterium that lacks thylakoids (supplement).</title>
        <authorList>
            <person name="Nakamura Y."/>
            <person name="Kaneko T."/>
            <person name="Sato S."/>
            <person name="Mimuro M."/>
            <person name="Miyashita H."/>
            <person name="Tsuchiya T."/>
            <person name="Sasamoto S."/>
            <person name="Watanabe A."/>
            <person name="Kawashima K."/>
            <person name="Kishida Y."/>
            <person name="Kiyokawa C."/>
            <person name="Kohara M."/>
            <person name="Matsumoto M."/>
            <person name="Matsuno A."/>
            <person name="Nakazaki N."/>
            <person name="Shimpo S."/>
            <person name="Takeuchi C."/>
            <person name="Yamada M."/>
            <person name="Tabata S."/>
        </authorList>
    </citation>
    <scope>NUCLEOTIDE SEQUENCE [LARGE SCALE GENOMIC DNA]</scope>
    <source>
        <strain evidence="7">ATCC 29082 / PCC 7421</strain>
    </source>
</reference>
<evidence type="ECO:0000256" key="2">
    <source>
        <dbReference type="ARBA" id="ARBA00022676"/>
    </source>
</evidence>
<dbReference type="OrthoDB" id="9806653at2"/>
<proteinExistence type="inferred from homology"/>
<dbReference type="EnsemblBacteria" id="BAC88400">
    <property type="protein sequence ID" value="BAC88400"/>
    <property type="gene ID" value="BAC88400"/>
</dbReference>
<dbReference type="EMBL" id="BA000045">
    <property type="protein sequence ID" value="BAC88400.1"/>
    <property type="molecule type" value="Genomic_DNA"/>
</dbReference>
<keyword evidence="2" id="KW-0328">Glycosyltransferase</keyword>
<dbReference type="Proteomes" id="UP000000557">
    <property type="component" value="Chromosome"/>
</dbReference>
<dbReference type="Pfam" id="PF00534">
    <property type="entry name" value="Glycos_transf_1"/>
    <property type="match status" value="1"/>
</dbReference>
<accession>Q7NNF2</accession>
<dbReference type="PATRIC" id="fig|251221.4.peg.467"/>
<protein>
    <submittedName>
        <fullName evidence="6">Glr0459 protein</fullName>
    </submittedName>
</protein>
<dbReference type="PANTHER" id="PTHR12526:SF640">
    <property type="entry name" value="COLANIC ACID BIOSYNTHESIS GLYCOSYLTRANSFERASE WCAL-RELATED"/>
    <property type="match status" value="1"/>
</dbReference>
<gene>
    <name evidence="6" type="ordered locus">glr0459</name>
</gene>
<organism evidence="6 7">
    <name type="scientific">Gloeobacter violaceus (strain ATCC 29082 / PCC 7421)</name>
    <dbReference type="NCBI Taxonomy" id="251221"/>
    <lineage>
        <taxon>Bacteria</taxon>
        <taxon>Bacillati</taxon>
        <taxon>Cyanobacteriota</taxon>
        <taxon>Cyanophyceae</taxon>
        <taxon>Gloeobacterales</taxon>
        <taxon>Gloeobacteraceae</taxon>
        <taxon>Gloeobacter</taxon>
    </lineage>
</organism>
<keyword evidence="7" id="KW-1185">Reference proteome</keyword>
<dbReference type="PANTHER" id="PTHR12526">
    <property type="entry name" value="GLYCOSYLTRANSFERASE"/>
    <property type="match status" value="1"/>
</dbReference>
<evidence type="ECO:0000313" key="6">
    <source>
        <dbReference type="EMBL" id="BAC88400.1"/>
    </source>
</evidence>
<reference evidence="6 7" key="1">
    <citation type="journal article" date="2003" name="DNA Res.">
        <title>Complete genome structure of Gloeobacter violaceus PCC 7421, a cyanobacterium that lacks thylakoids.</title>
        <authorList>
            <person name="Nakamura Y."/>
            <person name="Kaneko T."/>
            <person name="Sato S."/>
            <person name="Mimuro M."/>
            <person name="Miyashita H."/>
            <person name="Tsuchiya T."/>
            <person name="Sasamoto S."/>
            <person name="Watanabe A."/>
            <person name="Kawashima K."/>
            <person name="Kishida Y."/>
            <person name="Kiyokawa C."/>
            <person name="Kohara M."/>
            <person name="Matsumoto M."/>
            <person name="Matsuno A."/>
            <person name="Nakazaki N."/>
            <person name="Shimpo S."/>
            <person name="Takeuchi C."/>
            <person name="Yamada M."/>
            <person name="Tabata S."/>
        </authorList>
    </citation>
    <scope>NUCLEOTIDE SEQUENCE [LARGE SCALE GENOMIC DNA]</scope>
    <source>
        <strain evidence="7">ATCC 29082 / PCC 7421</strain>
    </source>
</reference>
<dbReference type="SUPFAM" id="SSF53756">
    <property type="entry name" value="UDP-Glycosyltransferase/glycogen phosphorylase"/>
    <property type="match status" value="1"/>
</dbReference>
<comment type="similarity">
    <text evidence="1">Belongs to the glycosyltransferase group 1 family. Glycosyltransferase 4 subfamily.</text>
</comment>
<evidence type="ECO:0000259" key="4">
    <source>
        <dbReference type="Pfam" id="PF00534"/>
    </source>
</evidence>
<dbReference type="Gene3D" id="3.40.50.2000">
    <property type="entry name" value="Glycogen Phosphorylase B"/>
    <property type="match status" value="2"/>
</dbReference>
<sequence length="391" mass="43664">MLTQKQRADGRTRERYRVALIHTSAGVIWSGGSEIFAIEMSRRLSEYFDVELLSGEPCGPLSTPVGAVSRTRSRAVFRHPLLAPLWRRFTNVPELWWEYLTGYFPTVSHLLRKPADLVFPINGLGGLAAAWTVRALIGTPLLYTEHCGLLRNGRDLRRSLDFRPDRLIALSTEIAEFARRHRPQQPVAVIPNGIDLARFRPEGECIELGLPAPVVLCVASLRKDGHKRVNLAIEAVSRLPGVSLLICGDGLDRPYYSALAERLLGAGRSRIDSFPFEQMPAVYRSCQAFTLPSVDEPWGLAYVEAMASGLGVVATDDAMRRHIVADAGLLCDVTDIDTYARCLRQVLAENWQERALRSSRRFGWDRLAIDYRDAIVETIQVKQTASKKAAD</sequence>
<dbReference type="KEGG" id="gvi:glr0459"/>
<dbReference type="InterPro" id="IPR001296">
    <property type="entry name" value="Glyco_trans_1"/>
</dbReference>
<dbReference type="Pfam" id="PF13439">
    <property type="entry name" value="Glyco_transf_4"/>
    <property type="match status" value="1"/>
</dbReference>
<evidence type="ECO:0000256" key="3">
    <source>
        <dbReference type="ARBA" id="ARBA00022679"/>
    </source>
</evidence>
<name>Q7NNF2_GLOVI</name>
<evidence type="ECO:0000313" key="7">
    <source>
        <dbReference type="Proteomes" id="UP000000557"/>
    </source>
</evidence>
<dbReference type="CDD" id="cd03798">
    <property type="entry name" value="GT4_WlbH-like"/>
    <property type="match status" value="1"/>
</dbReference>
<dbReference type="STRING" id="251221.gene:10757931"/>
<dbReference type="eggNOG" id="COG0438">
    <property type="taxonomic scope" value="Bacteria"/>
</dbReference>
<feature type="domain" description="Glycosyltransferase subfamily 4-like N-terminal" evidence="5">
    <location>
        <begin position="31"/>
        <end position="198"/>
    </location>
</feature>
<dbReference type="GO" id="GO:0016757">
    <property type="term" value="F:glycosyltransferase activity"/>
    <property type="evidence" value="ECO:0000318"/>
    <property type="project" value="GO_Central"/>
</dbReference>
<dbReference type="HOGENOM" id="CLU_757878_0_0_3"/>
<dbReference type="PhylomeDB" id="Q7NNF2"/>
<evidence type="ECO:0000256" key="1">
    <source>
        <dbReference type="ARBA" id="ARBA00009481"/>
    </source>
</evidence>
<dbReference type="InterPro" id="IPR028098">
    <property type="entry name" value="Glyco_trans_4-like_N"/>
</dbReference>